<accession>A0A1Y2F3V0</accession>
<keyword evidence="4" id="KW-0472">Membrane</keyword>
<dbReference type="InterPro" id="IPR050307">
    <property type="entry name" value="Sterol_Desaturase_Related"/>
</dbReference>
<dbReference type="EMBL" id="MCGR01000031">
    <property type="protein sequence ID" value="ORY77625.1"/>
    <property type="molecule type" value="Genomic_DNA"/>
</dbReference>
<evidence type="ECO:0000256" key="2">
    <source>
        <dbReference type="ARBA" id="ARBA00022692"/>
    </source>
</evidence>
<feature type="compositionally biased region" description="Basic and acidic residues" evidence="5">
    <location>
        <begin position="49"/>
        <end position="62"/>
    </location>
</feature>
<reference evidence="7 8" key="1">
    <citation type="submission" date="2016-07" db="EMBL/GenBank/DDBJ databases">
        <title>Pervasive Adenine N6-methylation of Active Genes in Fungi.</title>
        <authorList>
            <consortium name="DOE Joint Genome Institute"/>
            <person name="Mondo S.J."/>
            <person name="Dannebaum R.O."/>
            <person name="Kuo R.C."/>
            <person name="Labutti K."/>
            <person name="Haridas S."/>
            <person name="Kuo A."/>
            <person name="Salamov A."/>
            <person name="Ahrendt S.R."/>
            <person name="Lipzen A."/>
            <person name="Sullivan W."/>
            <person name="Andreopoulos W.B."/>
            <person name="Clum A."/>
            <person name="Lindquist E."/>
            <person name="Daum C."/>
            <person name="Ramamoorthy G.K."/>
            <person name="Gryganskyi A."/>
            <person name="Culley D."/>
            <person name="Magnuson J.K."/>
            <person name="James T.Y."/>
            <person name="O'Malley M.A."/>
            <person name="Stajich J.E."/>
            <person name="Spatafora J.W."/>
            <person name="Visel A."/>
            <person name="Grigoriev I.V."/>
        </authorList>
    </citation>
    <scope>NUCLEOTIDE SEQUENCE [LARGE SCALE GENOMIC DNA]</scope>
    <source>
        <strain evidence="7 8">62-1032</strain>
    </source>
</reference>
<evidence type="ECO:0000313" key="7">
    <source>
        <dbReference type="EMBL" id="ORY77625.1"/>
    </source>
</evidence>
<proteinExistence type="predicted"/>
<dbReference type="Pfam" id="PF04116">
    <property type="entry name" value="FA_hydroxylase"/>
    <property type="match status" value="1"/>
</dbReference>
<keyword evidence="3" id="KW-1133">Transmembrane helix</keyword>
<evidence type="ECO:0000256" key="5">
    <source>
        <dbReference type="SAM" id="MobiDB-lite"/>
    </source>
</evidence>
<dbReference type="GO" id="GO:0016020">
    <property type="term" value="C:membrane"/>
    <property type="evidence" value="ECO:0007669"/>
    <property type="project" value="UniProtKB-SubCell"/>
</dbReference>
<dbReference type="GO" id="GO:0005506">
    <property type="term" value="F:iron ion binding"/>
    <property type="evidence" value="ECO:0007669"/>
    <property type="project" value="InterPro"/>
</dbReference>
<keyword evidence="2" id="KW-0812">Transmembrane</keyword>
<dbReference type="Proteomes" id="UP000193467">
    <property type="component" value="Unassembled WGS sequence"/>
</dbReference>
<dbReference type="OrthoDB" id="6354873at2759"/>
<comment type="subcellular location">
    <subcellularLocation>
        <location evidence="1">Membrane</location>
    </subcellularLocation>
</comment>
<evidence type="ECO:0000256" key="3">
    <source>
        <dbReference type="ARBA" id="ARBA00022989"/>
    </source>
</evidence>
<evidence type="ECO:0000259" key="6">
    <source>
        <dbReference type="Pfam" id="PF04116"/>
    </source>
</evidence>
<name>A0A1Y2F3V0_9BASI</name>
<protein>
    <recommendedName>
        <fullName evidence="6">Fatty acid hydroxylase domain-containing protein</fullName>
    </recommendedName>
</protein>
<evidence type="ECO:0000313" key="8">
    <source>
        <dbReference type="Proteomes" id="UP000193467"/>
    </source>
</evidence>
<gene>
    <name evidence="7" type="ORF">BCR35DRAFT_267036</name>
</gene>
<dbReference type="InParanoid" id="A0A1Y2F3V0"/>
<feature type="region of interest" description="Disordered" evidence="5">
    <location>
        <begin position="1"/>
        <end position="62"/>
    </location>
</feature>
<dbReference type="InterPro" id="IPR006694">
    <property type="entry name" value="Fatty_acid_hydroxylase"/>
</dbReference>
<dbReference type="GO" id="GO:0008610">
    <property type="term" value="P:lipid biosynthetic process"/>
    <property type="evidence" value="ECO:0007669"/>
    <property type="project" value="InterPro"/>
</dbReference>
<comment type="caution">
    <text evidence="7">The sequence shown here is derived from an EMBL/GenBank/DDBJ whole genome shotgun (WGS) entry which is preliminary data.</text>
</comment>
<feature type="domain" description="Fatty acid hydroxylase" evidence="6">
    <location>
        <begin position="233"/>
        <end position="368"/>
    </location>
</feature>
<feature type="compositionally biased region" description="Low complexity" evidence="5">
    <location>
        <begin position="1"/>
        <end position="35"/>
    </location>
</feature>
<dbReference type="PANTHER" id="PTHR11863">
    <property type="entry name" value="STEROL DESATURASE"/>
    <property type="match status" value="1"/>
</dbReference>
<sequence length="378" mass="43107">MASPSSPTSPSPLRRQRSSSAGSDASSSAGSSTSDLITYATPAEPMVGPEKRTTRQKVDRRPPSTFYLKPFSKMKMAEKVCNLATCPTEMHELKDEELDRGPIPTQSVLRENIFILSRGLVPLAIQAASYYVFPNVKWPLAVAYPFYVLAFMGFALQVMSRLNYYCVALGVFDEKNIGRDRTPDKSVNGLAKGITAYMFVRTGFTFYLHYNKGITPLTDFSWTFPLRLAAWEITMDYFFYVYHRSCHEIDALWFIHQHHHTTKHPTAILAILAEDYQEYLEIFFIPLAATLLVPMSFSEMYLTLCYTIYVEMLGHSGVRSYWAHPVLWGLKALDMDLAVEDHDIHHRFGKSGKNYGKQTRVWDKLFSTVGERIETYGM</sequence>
<dbReference type="STRING" id="106004.A0A1Y2F3V0"/>
<dbReference type="AlphaFoldDB" id="A0A1Y2F3V0"/>
<evidence type="ECO:0000256" key="1">
    <source>
        <dbReference type="ARBA" id="ARBA00004370"/>
    </source>
</evidence>
<organism evidence="7 8">
    <name type="scientific">Leucosporidium creatinivorum</name>
    <dbReference type="NCBI Taxonomy" id="106004"/>
    <lineage>
        <taxon>Eukaryota</taxon>
        <taxon>Fungi</taxon>
        <taxon>Dikarya</taxon>
        <taxon>Basidiomycota</taxon>
        <taxon>Pucciniomycotina</taxon>
        <taxon>Microbotryomycetes</taxon>
        <taxon>Leucosporidiales</taxon>
        <taxon>Leucosporidium</taxon>
    </lineage>
</organism>
<evidence type="ECO:0000256" key="4">
    <source>
        <dbReference type="ARBA" id="ARBA00023136"/>
    </source>
</evidence>
<keyword evidence="8" id="KW-1185">Reference proteome</keyword>
<dbReference type="GO" id="GO:0016491">
    <property type="term" value="F:oxidoreductase activity"/>
    <property type="evidence" value="ECO:0007669"/>
    <property type="project" value="InterPro"/>
</dbReference>